<dbReference type="RefSeq" id="XP_024729495.1">
    <property type="nucleotide sequence ID" value="XM_024877376.1"/>
</dbReference>
<evidence type="ECO:0000256" key="11">
    <source>
        <dbReference type="ARBA" id="ARBA00023316"/>
    </source>
</evidence>
<feature type="domain" description="GH16" evidence="15">
    <location>
        <begin position="39"/>
        <end position="240"/>
    </location>
</feature>
<keyword evidence="5" id="KW-0808">Transferase</keyword>
<dbReference type="GO" id="GO:0016020">
    <property type="term" value="C:membrane"/>
    <property type="evidence" value="ECO:0007669"/>
    <property type="project" value="UniProtKB-SubCell"/>
</dbReference>
<dbReference type="InterPro" id="IPR000757">
    <property type="entry name" value="Beta-glucanase-like"/>
</dbReference>
<dbReference type="PROSITE" id="PS51762">
    <property type="entry name" value="GH16_2"/>
    <property type="match status" value="1"/>
</dbReference>
<dbReference type="InterPro" id="IPR050546">
    <property type="entry name" value="Glycosyl_Hydrlase_16"/>
</dbReference>
<dbReference type="GO" id="GO:0009277">
    <property type="term" value="C:fungal-type cell wall"/>
    <property type="evidence" value="ECO:0007669"/>
    <property type="project" value="TreeGrafter"/>
</dbReference>
<evidence type="ECO:0000256" key="8">
    <source>
        <dbReference type="ARBA" id="ARBA00023136"/>
    </source>
</evidence>
<dbReference type="Proteomes" id="UP000235371">
    <property type="component" value="Unassembled WGS sequence"/>
</dbReference>
<evidence type="ECO:0000313" key="17">
    <source>
        <dbReference type="Proteomes" id="UP000235371"/>
    </source>
</evidence>
<dbReference type="GO" id="GO:0005975">
    <property type="term" value="P:carbohydrate metabolic process"/>
    <property type="evidence" value="ECO:0007669"/>
    <property type="project" value="InterPro"/>
</dbReference>
<evidence type="ECO:0000256" key="12">
    <source>
        <dbReference type="ARBA" id="ARBA00038074"/>
    </source>
</evidence>
<dbReference type="AlphaFoldDB" id="A0A2J6SP90"/>
<feature type="compositionally biased region" description="Low complexity" evidence="13">
    <location>
        <begin position="313"/>
        <end position="343"/>
    </location>
</feature>
<evidence type="ECO:0000256" key="1">
    <source>
        <dbReference type="ARBA" id="ARBA00000822"/>
    </source>
</evidence>
<dbReference type="EC" id="3.2.1.14" evidence="3"/>
<evidence type="ECO:0000256" key="4">
    <source>
        <dbReference type="ARBA" id="ARBA00022676"/>
    </source>
</evidence>
<dbReference type="EMBL" id="KZ613900">
    <property type="protein sequence ID" value="PMD52591.1"/>
    <property type="molecule type" value="Genomic_DNA"/>
</dbReference>
<dbReference type="GeneID" id="36585453"/>
<dbReference type="OrthoDB" id="4781at2759"/>
<dbReference type="SUPFAM" id="SSF49899">
    <property type="entry name" value="Concanavalin A-like lectins/glucanases"/>
    <property type="match status" value="1"/>
</dbReference>
<evidence type="ECO:0000256" key="6">
    <source>
        <dbReference type="ARBA" id="ARBA00022729"/>
    </source>
</evidence>
<feature type="region of interest" description="Disordered" evidence="13">
    <location>
        <begin position="313"/>
        <end position="347"/>
    </location>
</feature>
<evidence type="ECO:0000256" key="10">
    <source>
        <dbReference type="ARBA" id="ARBA00023295"/>
    </source>
</evidence>
<keyword evidence="17" id="KW-1185">Reference proteome</keyword>
<evidence type="ECO:0000256" key="14">
    <source>
        <dbReference type="SAM" id="SignalP"/>
    </source>
</evidence>
<feature type="chain" id="PRO_5014377739" description="chitinase" evidence="14">
    <location>
        <begin position="21"/>
        <end position="372"/>
    </location>
</feature>
<name>A0A2J6SP90_9HELO</name>
<keyword evidence="9" id="KW-0325">Glycoprotein</keyword>
<evidence type="ECO:0000256" key="2">
    <source>
        <dbReference type="ARBA" id="ARBA00004370"/>
    </source>
</evidence>
<evidence type="ECO:0000313" key="16">
    <source>
        <dbReference type="EMBL" id="PMD52591.1"/>
    </source>
</evidence>
<keyword evidence="10" id="KW-0326">Glycosidase</keyword>
<dbReference type="GO" id="GO:0031505">
    <property type="term" value="P:fungal-type cell wall organization"/>
    <property type="evidence" value="ECO:0007669"/>
    <property type="project" value="TreeGrafter"/>
</dbReference>
<dbReference type="PANTHER" id="PTHR10963">
    <property type="entry name" value="GLYCOSYL HYDROLASE-RELATED"/>
    <property type="match status" value="1"/>
</dbReference>
<dbReference type="STRING" id="1095630.A0A2J6SP90"/>
<dbReference type="GO" id="GO:0016757">
    <property type="term" value="F:glycosyltransferase activity"/>
    <property type="evidence" value="ECO:0007669"/>
    <property type="project" value="UniProtKB-KW"/>
</dbReference>
<keyword evidence="4" id="KW-0328">Glycosyltransferase</keyword>
<keyword evidence="11" id="KW-0961">Cell wall biogenesis/degradation</keyword>
<evidence type="ECO:0000256" key="7">
    <source>
        <dbReference type="ARBA" id="ARBA00022801"/>
    </source>
</evidence>
<evidence type="ECO:0000256" key="9">
    <source>
        <dbReference type="ARBA" id="ARBA00023180"/>
    </source>
</evidence>
<evidence type="ECO:0000256" key="13">
    <source>
        <dbReference type="SAM" id="MobiDB-lite"/>
    </source>
</evidence>
<comment type="catalytic activity">
    <reaction evidence="1">
        <text>Random endo-hydrolysis of N-acetyl-beta-D-glucosaminide (1-&gt;4)-beta-linkages in chitin and chitodextrins.</text>
        <dbReference type="EC" id="3.2.1.14"/>
    </reaction>
</comment>
<dbReference type="InterPro" id="IPR013320">
    <property type="entry name" value="ConA-like_dom_sf"/>
</dbReference>
<protein>
    <recommendedName>
        <fullName evidence="3">chitinase</fullName>
        <ecNumber evidence="3">3.2.1.14</ecNumber>
    </recommendedName>
</protein>
<gene>
    <name evidence="16" type="ORF">K444DRAFT_572939</name>
</gene>
<proteinExistence type="inferred from homology"/>
<evidence type="ECO:0000256" key="5">
    <source>
        <dbReference type="ARBA" id="ARBA00022679"/>
    </source>
</evidence>
<evidence type="ECO:0000256" key="3">
    <source>
        <dbReference type="ARBA" id="ARBA00012729"/>
    </source>
</evidence>
<evidence type="ECO:0000259" key="15">
    <source>
        <dbReference type="PROSITE" id="PS51762"/>
    </source>
</evidence>
<keyword evidence="8" id="KW-0472">Membrane</keyword>
<keyword evidence="7 16" id="KW-0378">Hydrolase</keyword>
<reference evidence="16 17" key="1">
    <citation type="submission" date="2016-04" db="EMBL/GenBank/DDBJ databases">
        <title>A degradative enzymes factory behind the ericoid mycorrhizal symbiosis.</title>
        <authorList>
            <consortium name="DOE Joint Genome Institute"/>
            <person name="Martino E."/>
            <person name="Morin E."/>
            <person name="Grelet G."/>
            <person name="Kuo A."/>
            <person name="Kohler A."/>
            <person name="Daghino S."/>
            <person name="Barry K."/>
            <person name="Choi C."/>
            <person name="Cichocki N."/>
            <person name="Clum A."/>
            <person name="Copeland A."/>
            <person name="Hainaut M."/>
            <person name="Haridas S."/>
            <person name="Labutti K."/>
            <person name="Lindquist E."/>
            <person name="Lipzen A."/>
            <person name="Khouja H.-R."/>
            <person name="Murat C."/>
            <person name="Ohm R."/>
            <person name="Olson A."/>
            <person name="Spatafora J."/>
            <person name="Veneault-Fourrey C."/>
            <person name="Henrissat B."/>
            <person name="Grigoriev I."/>
            <person name="Martin F."/>
            <person name="Perotto S."/>
        </authorList>
    </citation>
    <scope>NUCLEOTIDE SEQUENCE [LARGE SCALE GENOMIC DNA]</scope>
    <source>
        <strain evidence="16 17">E</strain>
    </source>
</reference>
<accession>A0A2J6SP90</accession>
<dbReference type="Gene3D" id="2.60.120.200">
    <property type="match status" value="1"/>
</dbReference>
<comment type="similarity">
    <text evidence="12">Belongs to the glycosyl hydrolase 16 family. CRH1 subfamily.</text>
</comment>
<dbReference type="GO" id="GO:0008843">
    <property type="term" value="F:endochitinase activity"/>
    <property type="evidence" value="ECO:0007669"/>
    <property type="project" value="UniProtKB-EC"/>
</dbReference>
<keyword evidence="6 14" id="KW-0732">Signal</keyword>
<organism evidence="16 17">
    <name type="scientific">Hyaloscypha bicolor E</name>
    <dbReference type="NCBI Taxonomy" id="1095630"/>
    <lineage>
        <taxon>Eukaryota</taxon>
        <taxon>Fungi</taxon>
        <taxon>Dikarya</taxon>
        <taxon>Ascomycota</taxon>
        <taxon>Pezizomycotina</taxon>
        <taxon>Leotiomycetes</taxon>
        <taxon>Helotiales</taxon>
        <taxon>Hyaloscyphaceae</taxon>
        <taxon>Hyaloscypha</taxon>
        <taxon>Hyaloscypha bicolor</taxon>
    </lineage>
</organism>
<dbReference type="PANTHER" id="PTHR10963:SF27">
    <property type="entry name" value="GLYCOSIDASE-RELATED"/>
    <property type="match status" value="1"/>
</dbReference>
<comment type="subcellular location">
    <subcellularLocation>
        <location evidence="2">Membrane</location>
    </subcellularLocation>
</comment>
<feature type="signal peptide" evidence="14">
    <location>
        <begin position="1"/>
        <end position="20"/>
    </location>
</feature>
<dbReference type="Pfam" id="PF00722">
    <property type="entry name" value="Glyco_hydro_16"/>
    <property type="match status" value="1"/>
</dbReference>
<dbReference type="InParanoid" id="A0A2J6SP90"/>
<sequence>MLSTLAATAVLFSSLSLVNGQTFTDCNPTAKTCPADEGYGKGNTIFTDFTKGASTNWEIAAGTTLTYGTSGAEFNIKASTDAPTVSSDKYIMFGQVDVFLKASPGTGIVSSFILESDDLDEIDWEWLGSTDNSVESNFFGKGNTTTYDRAIYHNVATPIETWHNYSITWTAAYTKWYIDGTLMRTLNYGDALALNGKNYPQTPMRIKMGSWVGCASAAAAADAATKGTCEWAGGPATFGTTTWTMLVANVTINDFGCGGKYTYTDMTGSWQSIKSSGTCAGSSDSGSSVTSSAATTSTSGAVLAQTAAGNSTTMSTATASGSTTKTTGSSSSTTSAPSQVTTSDGNPTAKSKYGVIDVAVIALGLGLGYLVM</sequence>